<sequence length="151" mass="17234">MNLKIVGSLVTLTATGAALGCYFFFSEITFNPHGKTAKTRYPTLKVPAYGQYSSDGVYDNSFWLQKTKRLKNEYYNKGETWNKLLASFRSNATLAGYSFQEFAFKERQGSSDFDGESYVAETLGKYCKVKWNSEEKDIENYPEIMRNLCAP</sequence>
<dbReference type="EMBL" id="LWUJ01000010">
    <property type="protein sequence ID" value="OAL10757.1"/>
    <property type="molecule type" value="Genomic_DNA"/>
</dbReference>
<dbReference type="AlphaFoldDB" id="A0A1A9QE53"/>
<evidence type="ECO:0000313" key="1">
    <source>
        <dbReference type="EMBL" id="OAL10757.1"/>
    </source>
</evidence>
<evidence type="ECO:0000313" key="2">
    <source>
        <dbReference type="Proteomes" id="UP000077623"/>
    </source>
</evidence>
<accession>A0A1A9QE53</accession>
<keyword evidence="2" id="KW-1185">Reference proteome</keyword>
<comment type="caution">
    <text evidence="1">The sequence shown here is derived from an EMBL/GenBank/DDBJ whole genome shotgun (WGS) entry which is preliminary data.</text>
</comment>
<reference evidence="2" key="1">
    <citation type="submission" date="2016-04" db="EMBL/GenBank/DDBJ databases">
        <authorList>
            <person name="Quiroz-Castaneda R.E."/>
            <person name="Martinez-Ocampo F."/>
        </authorList>
    </citation>
    <scope>NUCLEOTIDE SEQUENCE [LARGE SCALE GENOMIC DNA]</scope>
    <source>
        <strain evidence="2">INIFAP01</strain>
    </source>
</reference>
<evidence type="ECO:0008006" key="3">
    <source>
        <dbReference type="Google" id="ProtNLM"/>
    </source>
</evidence>
<dbReference type="RefSeq" id="WP_187149992.1">
    <property type="nucleotide sequence ID" value="NZ_LWUJ01000010.1"/>
</dbReference>
<protein>
    <recommendedName>
        <fullName evidence="3">Lipoprotein</fullName>
    </recommendedName>
</protein>
<dbReference type="PROSITE" id="PS51257">
    <property type="entry name" value="PROKAR_LIPOPROTEIN"/>
    <property type="match status" value="1"/>
</dbReference>
<dbReference type="Proteomes" id="UP000077623">
    <property type="component" value="Unassembled WGS sequence"/>
</dbReference>
<name>A0A1A9QE53_9MOLU</name>
<gene>
    <name evidence="1" type="ORF">A6V39_01700</name>
</gene>
<organism evidence="1 2">
    <name type="scientific">Candidatus Mycoplasma haematobovis</name>
    <dbReference type="NCBI Taxonomy" id="432608"/>
    <lineage>
        <taxon>Bacteria</taxon>
        <taxon>Bacillati</taxon>
        <taxon>Mycoplasmatota</taxon>
        <taxon>Mollicutes</taxon>
        <taxon>Mycoplasmataceae</taxon>
        <taxon>Mycoplasma</taxon>
    </lineage>
</organism>
<proteinExistence type="predicted"/>
<dbReference type="STRING" id="432608.A6V39_01700"/>